<protein>
    <submittedName>
        <fullName evidence="1">Uncharacterized protein</fullName>
    </submittedName>
</protein>
<keyword evidence="2" id="KW-1185">Reference proteome</keyword>
<sequence>MILNNVWTNDEDDWFFMFNSYFQLSKDNVTDELYRLNKELHELTKKYQLLMTLSPDYCEKKSIDYSQHYSEFLLENKTSILPLDGYEFYTRNVDALSKIYYFDENKKITSDFVHYMQNGLYGNPVIILNEENSIKNNKGLIYDSSPLRISYPTGFKYNNRNDYPNIFEYYRVKDKVTVSFTIESYCSIWLDYIPIYKYLDSKGRIGIIENADNRELAYQNTPRLNSFLRDIQYLSRKYDGYSEFYDRRRYKKELNLDVIKSNKGIFLENRIVYQEEINTN</sequence>
<gene>
    <name evidence="1" type="ORF">TJEJU_2314</name>
</gene>
<proteinExistence type="predicted"/>
<dbReference type="KEGG" id="tje:TJEJU_2314"/>
<evidence type="ECO:0000313" key="2">
    <source>
        <dbReference type="Proteomes" id="UP000215214"/>
    </source>
</evidence>
<accession>A0A238U9Y8</accession>
<name>A0A238U9Y8_9FLAO</name>
<reference evidence="1 2" key="1">
    <citation type="submission" date="2017-07" db="EMBL/GenBank/DDBJ databases">
        <authorList>
            <person name="Sun Z.S."/>
            <person name="Albrecht U."/>
            <person name="Echele G."/>
            <person name="Lee C.C."/>
        </authorList>
    </citation>
    <scope>NUCLEOTIDE SEQUENCE [LARGE SCALE GENOMIC DNA]</scope>
    <source>
        <strain evidence="2">type strain: KCTC 22618</strain>
    </source>
</reference>
<dbReference type="AlphaFoldDB" id="A0A238U9Y8"/>
<dbReference type="Proteomes" id="UP000215214">
    <property type="component" value="Chromosome TJEJU"/>
</dbReference>
<evidence type="ECO:0000313" key="1">
    <source>
        <dbReference type="EMBL" id="SNR15999.1"/>
    </source>
</evidence>
<dbReference type="EMBL" id="LT899436">
    <property type="protein sequence ID" value="SNR15999.1"/>
    <property type="molecule type" value="Genomic_DNA"/>
</dbReference>
<dbReference type="RefSeq" id="WP_095072216.1">
    <property type="nucleotide sequence ID" value="NZ_LT899436.1"/>
</dbReference>
<dbReference type="OrthoDB" id="1274125at2"/>
<organism evidence="1 2">
    <name type="scientific">Tenacibaculum jejuense</name>
    <dbReference type="NCBI Taxonomy" id="584609"/>
    <lineage>
        <taxon>Bacteria</taxon>
        <taxon>Pseudomonadati</taxon>
        <taxon>Bacteroidota</taxon>
        <taxon>Flavobacteriia</taxon>
        <taxon>Flavobacteriales</taxon>
        <taxon>Flavobacteriaceae</taxon>
        <taxon>Tenacibaculum</taxon>
    </lineage>
</organism>